<dbReference type="PROSITE" id="PS00300">
    <property type="entry name" value="SRP54"/>
    <property type="match status" value="1"/>
</dbReference>
<dbReference type="InterPro" id="IPR003593">
    <property type="entry name" value="AAA+_ATPase"/>
</dbReference>
<keyword evidence="7" id="KW-0687">Ribonucleoprotein</keyword>
<reference evidence="11" key="1">
    <citation type="submission" date="2022-08" db="EMBL/GenBank/DDBJ databases">
        <authorList>
            <person name="Dzunkova M."/>
            <person name="La Clair J."/>
            <person name="Tyml T."/>
            <person name="Doud D."/>
            <person name="Schulz F."/>
            <person name="Piquer S."/>
            <person name="Porcel Sanchis D."/>
            <person name="Osborn A."/>
            <person name="Robinson D."/>
            <person name="Louie K.B."/>
            <person name="Bowen B.P."/>
            <person name="Bowers R."/>
            <person name="Lee J."/>
            <person name="Arnau Llombart V."/>
            <person name="Diaz Villanueva W."/>
            <person name="Gosliner T."/>
            <person name="Northen T."/>
            <person name="Cheng J.-F."/>
            <person name="Burkart M.D."/>
            <person name="Woyke T."/>
        </authorList>
    </citation>
    <scope>NUCLEOTIDE SEQUENCE</scope>
    <source>
        <strain evidence="11">Df01</strain>
    </source>
</reference>
<keyword evidence="2" id="KW-0547">Nucleotide-binding</keyword>
<keyword evidence="5" id="KW-0342">GTP-binding</keyword>
<dbReference type="InterPro" id="IPR013822">
    <property type="entry name" value="Signal_recog_particl_SRP54_hlx"/>
</dbReference>
<evidence type="ECO:0000256" key="4">
    <source>
        <dbReference type="ARBA" id="ARBA00022884"/>
    </source>
</evidence>
<evidence type="ECO:0000256" key="3">
    <source>
        <dbReference type="ARBA" id="ARBA00022801"/>
    </source>
</evidence>
<keyword evidence="6" id="KW-0733">Signal recognition particle</keyword>
<dbReference type="SUPFAM" id="SSF52540">
    <property type="entry name" value="P-loop containing nucleoside triphosphate hydrolases"/>
    <property type="match status" value="1"/>
</dbReference>
<sequence>MLKALTKNFSDIIKKVRGQGRLTEENIEQALKDIRLAMLEADVALPVVSDFLHSIKEDALGVQIDRNVNPGRAFTDIVYRQLTHLMGDAHAGLRLKKSPAVVLACGLQGVGKTTSLAKIAKRLKEREKKRVLLASTDIRRPAALAQLKILSADIGVNYAESDNMSDAVSRGKELMNIAHRQLTDVVLMDTAGRTTLDDDMMDEIRRLAESLKPAETLFFVDSMQGQDAVNTARRFHDTLPLTGIVLTKFDGDARGGAALSARAVIGAPVKFVGVGEKPDDLQDFHPARFASRILGMGDLASLAEQAAEKTDQSVIRRLGKKLKKPDHFDLNDQLAQMQQMKKMGGVDAMVDKMPGMIADKLRGVEADGDKMKHMEAIIYSMTPGERAAPEIIKASRKRRIAAGSGATVNLVNQLLTQHEQTRKIMKRFAKNPAGMMRMMQNLLG</sequence>
<dbReference type="SUPFAM" id="SSF47446">
    <property type="entry name" value="Signal peptide-binding domain"/>
    <property type="match status" value="1"/>
</dbReference>
<dbReference type="SMART" id="SM00382">
    <property type="entry name" value="AAA"/>
    <property type="match status" value="1"/>
</dbReference>
<dbReference type="InterPro" id="IPR027417">
    <property type="entry name" value="P-loop_NTPase"/>
</dbReference>
<evidence type="ECO:0000313" key="12">
    <source>
        <dbReference type="Proteomes" id="UP001168167"/>
    </source>
</evidence>
<comment type="catalytic activity">
    <reaction evidence="9">
        <text>GTP + H2O = GDP + phosphate + H(+)</text>
        <dbReference type="Rhea" id="RHEA:19669"/>
        <dbReference type="ChEBI" id="CHEBI:15377"/>
        <dbReference type="ChEBI" id="CHEBI:15378"/>
        <dbReference type="ChEBI" id="CHEBI:37565"/>
        <dbReference type="ChEBI" id="CHEBI:43474"/>
        <dbReference type="ChEBI" id="CHEBI:58189"/>
        <dbReference type="EC" id="3.6.5.4"/>
    </reaction>
</comment>
<gene>
    <name evidence="11" type="primary">ffh</name>
    <name evidence="11" type="ORF">NQX30_02975</name>
</gene>
<dbReference type="InterPro" id="IPR036891">
    <property type="entry name" value="Signal_recog_part_SRP54_M_sf"/>
</dbReference>
<evidence type="ECO:0000259" key="10">
    <source>
        <dbReference type="PROSITE" id="PS00300"/>
    </source>
</evidence>
<dbReference type="EMBL" id="JANQAO010000001">
    <property type="protein sequence ID" value="MDM5147336.1"/>
    <property type="molecule type" value="Genomic_DNA"/>
</dbReference>
<organism evidence="11 12">
    <name type="scientific">Candidatus Doriopsillibacter californiensis</name>
    <dbReference type="NCBI Taxonomy" id="2970740"/>
    <lineage>
        <taxon>Bacteria</taxon>
        <taxon>Pseudomonadati</taxon>
        <taxon>Pseudomonadota</taxon>
        <taxon>Gammaproteobacteria</taxon>
        <taxon>Candidatus Tethybacterales</taxon>
        <taxon>Candidatus Persebacteraceae</taxon>
        <taxon>Candidatus Doriopsillibacter</taxon>
    </lineage>
</organism>
<evidence type="ECO:0000256" key="1">
    <source>
        <dbReference type="ARBA" id="ARBA00005450"/>
    </source>
</evidence>
<reference evidence="11" key="2">
    <citation type="journal article" date="2023" name="Microbiome">
        <title>Synthase-selected sorting approach identifies a beta-lactone synthase in a nudibranch symbiotic bacterium.</title>
        <authorList>
            <person name="Dzunkova M."/>
            <person name="La Clair J.J."/>
            <person name="Tyml T."/>
            <person name="Doud D."/>
            <person name="Schulz F."/>
            <person name="Piquer-Esteban S."/>
            <person name="Porcel Sanchis D."/>
            <person name="Osborn A."/>
            <person name="Robinson D."/>
            <person name="Louie K.B."/>
            <person name="Bowen B.P."/>
            <person name="Bowers R.M."/>
            <person name="Lee J."/>
            <person name="Arnau V."/>
            <person name="Diaz-Villanueva W."/>
            <person name="Stepanauskas R."/>
            <person name="Gosliner T."/>
            <person name="Date S.V."/>
            <person name="Northen T.R."/>
            <person name="Cheng J.F."/>
            <person name="Burkart M.D."/>
            <person name="Woyke T."/>
        </authorList>
    </citation>
    <scope>NUCLEOTIDE SEQUENCE</scope>
    <source>
        <strain evidence="11">Df01</strain>
    </source>
</reference>
<keyword evidence="3" id="KW-0378">Hydrolase</keyword>
<keyword evidence="4" id="KW-0694">RNA-binding</keyword>
<dbReference type="Gene3D" id="1.20.120.140">
    <property type="entry name" value="Signal recognition particle SRP54, nucleotide-binding domain"/>
    <property type="match status" value="1"/>
</dbReference>
<dbReference type="SMART" id="SM00962">
    <property type="entry name" value="SRP54"/>
    <property type="match status" value="1"/>
</dbReference>
<dbReference type="Pfam" id="PF02978">
    <property type="entry name" value="SRP_SPB"/>
    <property type="match status" value="1"/>
</dbReference>
<evidence type="ECO:0000256" key="6">
    <source>
        <dbReference type="ARBA" id="ARBA00023135"/>
    </source>
</evidence>
<evidence type="ECO:0000256" key="2">
    <source>
        <dbReference type="ARBA" id="ARBA00022741"/>
    </source>
</evidence>
<accession>A0ABT7QKU6</accession>
<dbReference type="NCBIfam" id="TIGR00959">
    <property type="entry name" value="ffh"/>
    <property type="match status" value="1"/>
</dbReference>
<dbReference type="InterPro" id="IPR042101">
    <property type="entry name" value="SRP54_N_sf"/>
</dbReference>
<comment type="caution">
    <text evidence="11">The sequence shown here is derived from an EMBL/GenBank/DDBJ whole genome shotgun (WGS) entry which is preliminary data.</text>
</comment>
<dbReference type="InterPro" id="IPR022941">
    <property type="entry name" value="SRP54"/>
</dbReference>
<dbReference type="PANTHER" id="PTHR11564">
    <property type="entry name" value="SIGNAL RECOGNITION PARTICLE 54K PROTEIN SRP54"/>
    <property type="match status" value="1"/>
</dbReference>
<dbReference type="Pfam" id="PF02881">
    <property type="entry name" value="SRP54_N"/>
    <property type="match status" value="1"/>
</dbReference>
<evidence type="ECO:0000256" key="5">
    <source>
        <dbReference type="ARBA" id="ARBA00023134"/>
    </source>
</evidence>
<dbReference type="SMART" id="SM00963">
    <property type="entry name" value="SRP54_N"/>
    <property type="match status" value="1"/>
</dbReference>
<feature type="domain" description="SRP54-type proteins GTP-binding" evidence="10">
    <location>
        <begin position="268"/>
        <end position="281"/>
    </location>
</feature>
<dbReference type="Proteomes" id="UP001168167">
    <property type="component" value="Unassembled WGS sequence"/>
</dbReference>
<proteinExistence type="inferred from homology"/>
<protein>
    <recommendedName>
        <fullName evidence="8">signal-recognition-particle GTPase</fullName>
        <ecNumber evidence="8">3.6.5.4</ecNumber>
    </recommendedName>
</protein>
<evidence type="ECO:0000256" key="8">
    <source>
        <dbReference type="ARBA" id="ARBA00035672"/>
    </source>
</evidence>
<evidence type="ECO:0000313" key="11">
    <source>
        <dbReference type="EMBL" id="MDM5147336.1"/>
    </source>
</evidence>
<dbReference type="InterPro" id="IPR004125">
    <property type="entry name" value="Signal_recog_particle_SRP54_M"/>
</dbReference>
<comment type="similarity">
    <text evidence="1">Belongs to the GTP-binding SRP family. SRP54 subfamily.</text>
</comment>
<dbReference type="EC" id="3.6.5.4" evidence="8"/>
<dbReference type="PANTHER" id="PTHR11564:SF5">
    <property type="entry name" value="SIGNAL RECOGNITION PARTICLE SUBUNIT SRP54"/>
    <property type="match status" value="1"/>
</dbReference>
<keyword evidence="12" id="KW-1185">Reference proteome</keyword>
<dbReference type="Gene3D" id="3.40.50.300">
    <property type="entry name" value="P-loop containing nucleotide triphosphate hydrolases"/>
    <property type="match status" value="1"/>
</dbReference>
<evidence type="ECO:0000256" key="9">
    <source>
        <dbReference type="ARBA" id="ARBA00048027"/>
    </source>
</evidence>
<dbReference type="Pfam" id="PF00448">
    <property type="entry name" value="SRP54"/>
    <property type="match status" value="1"/>
</dbReference>
<dbReference type="InterPro" id="IPR000897">
    <property type="entry name" value="SRP54_GTPase_dom"/>
</dbReference>
<dbReference type="InterPro" id="IPR004780">
    <property type="entry name" value="SRP"/>
</dbReference>
<dbReference type="Gene3D" id="1.10.260.30">
    <property type="entry name" value="Signal recognition particle, SRP54 subunit, M-domain"/>
    <property type="match status" value="1"/>
</dbReference>
<name>A0ABT7QKU6_9GAMM</name>
<evidence type="ECO:0000256" key="7">
    <source>
        <dbReference type="ARBA" id="ARBA00023274"/>
    </source>
</evidence>